<evidence type="ECO:0000256" key="2">
    <source>
        <dbReference type="ARBA" id="ARBA00010671"/>
    </source>
</evidence>
<dbReference type="InterPro" id="IPR015424">
    <property type="entry name" value="PyrdxlP-dep_Trfase"/>
</dbReference>
<comment type="similarity">
    <text evidence="2">Belongs to the Orn/Lys/Arg decarboxylase class-I family.</text>
</comment>
<dbReference type="InterPro" id="IPR036633">
    <property type="entry name" value="Prn/Lys/Arg_de-COase_C_sf"/>
</dbReference>
<evidence type="ECO:0000259" key="7">
    <source>
        <dbReference type="Pfam" id="PF01276"/>
    </source>
</evidence>
<dbReference type="PANTHER" id="PTHR43277">
    <property type="entry name" value="ARGININE DECARBOXYLASE"/>
    <property type="match status" value="1"/>
</dbReference>
<keyword evidence="3" id="KW-0210">Decarboxylase</keyword>
<evidence type="ECO:0000256" key="1">
    <source>
        <dbReference type="ARBA" id="ARBA00001933"/>
    </source>
</evidence>
<dbReference type="SUPFAM" id="SSF55904">
    <property type="entry name" value="Ornithine decarboxylase C-terminal domain"/>
    <property type="match status" value="1"/>
</dbReference>
<evidence type="ECO:0000256" key="3">
    <source>
        <dbReference type="ARBA" id="ARBA00022793"/>
    </source>
</evidence>
<dbReference type="KEGG" id="apr:Apre_1006"/>
<dbReference type="OrthoDB" id="9815233at2"/>
<evidence type="ECO:0000313" key="10">
    <source>
        <dbReference type="Proteomes" id="UP000002294"/>
    </source>
</evidence>
<comment type="cofactor">
    <cofactor evidence="1">
        <name>pyridoxal 5'-phosphate</name>
        <dbReference type="ChEBI" id="CHEBI:597326"/>
    </cofactor>
</comment>
<keyword evidence="6" id="KW-0175">Coiled coil</keyword>
<dbReference type="GO" id="GO:0008792">
    <property type="term" value="F:arginine decarboxylase activity"/>
    <property type="evidence" value="ECO:0007669"/>
    <property type="project" value="UniProtKB-EC"/>
</dbReference>
<organism evidence="9 10">
    <name type="scientific">Anaerococcus prevotii (strain ATCC 9321 / DSM 20548 / JCM 6508 / NCTC 11806 / PC1)</name>
    <name type="common">Peptostreptococcus prevotii</name>
    <name type="synonym">Peptococcus prevotii</name>
    <dbReference type="NCBI Taxonomy" id="525919"/>
    <lineage>
        <taxon>Bacteria</taxon>
        <taxon>Bacillati</taxon>
        <taxon>Bacillota</taxon>
        <taxon>Tissierellia</taxon>
        <taxon>Tissierellales</taxon>
        <taxon>Peptoniphilaceae</taxon>
        <taxon>Anaerococcus</taxon>
    </lineage>
</organism>
<evidence type="ECO:0000256" key="6">
    <source>
        <dbReference type="SAM" id="Coils"/>
    </source>
</evidence>
<dbReference type="PANTHER" id="PTHR43277:SF4">
    <property type="entry name" value="ARGININE DECARBOXYLASE"/>
    <property type="match status" value="1"/>
</dbReference>
<evidence type="ECO:0000256" key="4">
    <source>
        <dbReference type="ARBA" id="ARBA00022898"/>
    </source>
</evidence>
<keyword evidence="4" id="KW-0663">Pyridoxal phosphate</keyword>
<dbReference type="STRING" id="525919.Apre_1006"/>
<dbReference type="SUPFAM" id="SSF53383">
    <property type="entry name" value="PLP-dependent transferases"/>
    <property type="match status" value="1"/>
</dbReference>
<dbReference type="InterPro" id="IPR000310">
    <property type="entry name" value="Orn/Lys/Arg_deCO2ase_major_dom"/>
</dbReference>
<dbReference type="RefSeq" id="WP_015777937.1">
    <property type="nucleotide sequence ID" value="NC_013171.1"/>
</dbReference>
<protein>
    <submittedName>
        <fullName evidence="9">Arginine decarboxylase</fullName>
        <ecNumber evidence="9">4.1.1.19</ecNumber>
    </submittedName>
</protein>
<accession>C7RHS3</accession>
<keyword evidence="5 9" id="KW-0456">Lyase</keyword>
<evidence type="ECO:0000256" key="5">
    <source>
        <dbReference type="ARBA" id="ARBA00023239"/>
    </source>
</evidence>
<dbReference type="InterPro" id="IPR008286">
    <property type="entry name" value="Prn/Lys/Arg_de-COase_C"/>
</dbReference>
<dbReference type="EC" id="4.1.1.19" evidence="9"/>
<keyword evidence="10" id="KW-1185">Reference proteome</keyword>
<dbReference type="HOGENOM" id="CLU_025925_2_1_9"/>
<dbReference type="InterPro" id="IPR052357">
    <property type="entry name" value="Orn_Lys_Arg_decarboxylase-I"/>
</dbReference>
<dbReference type="Proteomes" id="UP000002294">
    <property type="component" value="Chromosome"/>
</dbReference>
<dbReference type="Gene3D" id="3.40.640.10">
    <property type="entry name" value="Type I PLP-dependent aspartate aminotransferase-like (Major domain)"/>
    <property type="match status" value="1"/>
</dbReference>
<dbReference type="Pfam" id="PF01276">
    <property type="entry name" value="OKR_DC_1"/>
    <property type="match status" value="1"/>
</dbReference>
<dbReference type="eggNOG" id="COG1982">
    <property type="taxonomic scope" value="Bacteria"/>
</dbReference>
<dbReference type="Pfam" id="PF03711">
    <property type="entry name" value="OKR_DC_1_C"/>
    <property type="match status" value="1"/>
</dbReference>
<proteinExistence type="inferred from homology"/>
<dbReference type="InterPro" id="IPR015421">
    <property type="entry name" value="PyrdxlP-dep_Trfase_major"/>
</dbReference>
<feature type="coiled-coil region" evidence="6">
    <location>
        <begin position="248"/>
        <end position="275"/>
    </location>
</feature>
<reference evidence="9 10" key="1">
    <citation type="journal article" date="2009" name="Stand. Genomic Sci.">
        <title>Complete genome sequence of Anaerococcus prevotii type strain (PC1).</title>
        <authorList>
            <person name="Labutti K."/>
            <person name="Pukall R."/>
            <person name="Steenblock K."/>
            <person name="Glavina Del Rio T."/>
            <person name="Tice H."/>
            <person name="Copeland A."/>
            <person name="Cheng J.F."/>
            <person name="Lucas S."/>
            <person name="Chen F."/>
            <person name="Nolan M."/>
            <person name="Bruce D."/>
            <person name="Goodwin L."/>
            <person name="Pitluck S."/>
            <person name="Ivanova N."/>
            <person name="Mavromatis K."/>
            <person name="Ovchinnikova G."/>
            <person name="Pati A."/>
            <person name="Chen A."/>
            <person name="Palaniappan K."/>
            <person name="Land M."/>
            <person name="Hauser L."/>
            <person name="Chang Y.J."/>
            <person name="Jeffries C.D."/>
            <person name="Chain P."/>
            <person name="Saunders E."/>
            <person name="Brettin T."/>
            <person name="Detter J.C."/>
            <person name="Han C."/>
            <person name="Goker M."/>
            <person name="Bristow J."/>
            <person name="Eisen J.A."/>
            <person name="Markowitz V."/>
            <person name="Hugenholtz P."/>
            <person name="Kyrpides N.C."/>
            <person name="Klenk H.P."/>
            <person name="Lapidus A."/>
        </authorList>
    </citation>
    <scope>NUCLEOTIDE SEQUENCE [LARGE SCALE GENOMIC DNA]</scope>
    <source>
        <strain evidence="10">ATCC 9321 / DSM 20548 / JCM 6508 / NCTC 11806 / PC1</strain>
    </source>
</reference>
<feature type="domain" description="Orn/Lys/Arg decarboxylase C-terminal" evidence="8">
    <location>
        <begin position="375"/>
        <end position="425"/>
    </location>
</feature>
<sequence length="445" mass="51343">MLNEKLDLYLKEGYYPFHMPGSKRSKILRSDLSYRRDLTEIYGFDNLNDPEDIFIQMEERLAQIYRVNKAIISTNGSTSGILSTIRALCRDNKNILIQRSSHKSVYNACELNSLNVSYTNIVTDEQLAIKDIDYENLEEKLKEKNYQALVLTSPSYEGYLLDLKRIYKLCRENNTKLILDMAHGSHLPLTNLYDNSFDLAITSFHKNLSALTPSAAVLINDMEYFDEIKRNMAIFQTSSPSYVILQSIDEMIEKFESFDELYKKLENNLDDLYKLKLDNIKLIEDSRKDKTKLLISTKNTNINGSDLEKLLREDRIEIEMSYPDYVLLISTIFDTEDGFNRIKKSLRRIDGLLGAKRKSYSLELPIPQKKLEIYEAINCKKKYVKVENSLGKIAGEFVYAYPPGSPIIAPGEIIDAEILATINYMLDDNIHLNIKGEYISVIIDK</sequence>
<dbReference type="Gene3D" id="3.90.105.10">
    <property type="entry name" value="Molybdopterin biosynthesis moea protein, domain 2"/>
    <property type="match status" value="1"/>
</dbReference>
<dbReference type="AlphaFoldDB" id="C7RHS3"/>
<dbReference type="EMBL" id="CP001708">
    <property type="protein sequence ID" value="ACV29034.1"/>
    <property type="molecule type" value="Genomic_DNA"/>
</dbReference>
<feature type="domain" description="Orn/Lys/Arg decarboxylases family 1 pyridoxal-P attachment site" evidence="7">
    <location>
        <begin position="7"/>
        <end position="251"/>
    </location>
</feature>
<gene>
    <name evidence="9" type="ordered locus">Apre_1006</name>
</gene>
<evidence type="ECO:0000259" key="8">
    <source>
        <dbReference type="Pfam" id="PF03711"/>
    </source>
</evidence>
<evidence type="ECO:0000313" key="9">
    <source>
        <dbReference type="EMBL" id="ACV29034.1"/>
    </source>
</evidence>
<name>C7RHS3_ANAPD</name>